<comment type="caution">
    <text evidence="1">The sequence shown here is derived from an EMBL/GenBank/DDBJ whole genome shotgun (WGS) entry which is preliminary data.</text>
</comment>
<protein>
    <submittedName>
        <fullName evidence="1">Uncharacterized protein</fullName>
    </submittedName>
</protein>
<gene>
    <name evidence="1" type="ORF">E2C01_038548</name>
</gene>
<organism evidence="1 2">
    <name type="scientific">Portunus trituberculatus</name>
    <name type="common">Swimming crab</name>
    <name type="synonym">Neptunus trituberculatus</name>
    <dbReference type="NCBI Taxonomy" id="210409"/>
    <lineage>
        <taxon>Eukaryota</taxon>
        <taxon>Metazoa</taxon>
        <taxon>Ecdysozoa</taxon>
        <taxon>Arthropoda</taxon>
        <taxon>Crustacea</taxon>
        <taxon>Multicrustacea</taxon>
        <taxon>Malacostraca</taxon>
        <taxon>Eumalacostraca</taxon>
        <taxon>Eucarida</taxon>
        <taxon>Decapoda</taxon>
        <taxon>Pleocyemata</taxon>
        <taxon>Brachyura</taxon>
        <taxon>Eubrachyura</taxon>
        <taxon>Portunoidea</taxon>
        <taxon>Portunidae</taxon>
        <taxon>Portuninae</taxon>
        <taxon>Portunus</taxon>
    </lineage>
</organism>
<evidence type="ECO:0000313" key="2">
    <source>
        <dbReference type="Proteomes" id="UP000324222"/>
    </source>
</evidence>
<dbReference type="Proteomes" id="UP000324222">
    <property type="component" value="Unassembled WGS sequence"/>
</dbReference>
<accession>A0A5B7FH41</accession>
<dbReference type="AlphaFoldDB" id="A0A5B7FH41"/>
<proteinExistence type="predicted"/>
<sequence length="66" mass="8028">MEMNYKYVKNGLFWCILAFYAPNHRNASKTYYLSTELKYVKKWFILVYFSVLCTKPQICRQNIVFV</sequence>
<keyword evidence="2" id="KW-1185">Reference proteome</keyword>
<name>A0A5B7FH41_PORTR</name>
<reference evidence="1 2" key="1">
    <citation type="submission" date="2019-05" db="EMBL/GenBank/DDBJ databases">
        <title>Another draft genome of Portunus trituberculatus and its Hox gene families provides insights of decapod evolution.</title>
        <authorList>
            <person name="Jeong J.-H."/>
            <person name="Song I."/>
            <person name="Kim S."/>
            <person name="Choi T."/>
            <person name="Kim D."/>
            <person name="Ryu S."/>
            <person name="Kim W."/>
        </authorList>
    </citation>
    <scope>NUCLEOTIDE SEQUENCE [LARGE SCALE GENOMIC DNA]</scope>
    <source>
        <tissue evidence="1">Muscle</tissue>
    </source>
</reference>
<dbReference type="EMBL" id="VSRR010006472">
    <property type="protein sequence ID" value="MPC44867.1"/>
    <property type="molecule type" value="Genomic_DNA"/>
</dbReference>
<evidence type="ECO:0000313" key="1">
    <source>
        <dbReference type="EMBL" id="MPC44867.1"/>
    </source>
</evidence>